<gene>
    <name evidence="11" type="ORF">EA462_04665</name>
</gene>
<dbReference type="AlphaFoldDB" id="A0A3N6LUP1"/>
<evidence type="ECO:0000313" key="11">
    <source>
        <dbReference type="EMBL" id="RQG91284.1"/>
    </source>
</evidence>
<proteinExistence type="inferred from homology"/>
<keyword evidence="5 7" id="KW-0460">Magnesium</keyword>
<dbReference type="OrthoDB" id="10363at2157"/>
<dbReference type="InterPro" id="IPR016055">
    <property type="entry name" value="A-D-PHexomutase_a/b/a-I/II/III"/>
</dbReference>
<dbReference type="PANTHER" id="PTHR42946">
    <property type="entry name" value="PHOSPHOHEXOSE MUTASE"/>
    <property type="match status" value="1"/>
</dbReference>
<evidence type="ECO:0000259" key="9">
    <source>
        <dbReference type="Pfam" id="PF02878"/>
    </source>
</evidence>
<keyword evidence="4 7" id="KW-0479">Metal-binding</keyword>
<dbReference type="InterPro" id="IPR005845">
    <property type="entry name" value="A-D-PHexomutase_a/b/a-II"/>
</dbReference>
<evidence type="ECO:0000259" key="10">
    <source>
        <dbReference type="Pfam" id="PF02879"/>
    </source>
</evidence>
<comment type="caution">
    <text evidence="11">The sequence shown here is derived from an EMBL/GenBank/DDBJ whole genome shotgun (WGS) entry which is preliminary data.</text>
</comment>
<evidence type="ECO:0000313" key="12">
    <source>
        <dbReference type="Proteomes" id="UP000273828"/>
    </source>
</evidence>
<evidence type="ECO:0000256" key="1">
    <source>
        <dbReference type="ARBA" id="ARBA00001946"/>
    </source>
</evidence>
<dbReference type="Proteomes" id="UP000273828">
    <property type="component" value="Unassembled WGS sequence"/>
</dbReference>
<evidence type="ECO:0000256" key="7">
    <source>
        <dbReference type="RuleBase" id="RU004326"/>
    </source>
</evidence>
<dbReference type="Gene3D" id="3.40.120.10">
    <property type="entry name" value="Alpha-D-Glucose-1,6-Bisphosphate, subunit A, domain 3"/>
    <property type="match status" value="3"/>
</dbReference>
<dbReference type="PRINTS" id="PR00509">
    <property type="entry name" value="PGMPMM"/>
</dbReference>
<feature type="domain" description="Alpha-D-phosphohexomutase alpha/beta/alpha" evidence="9">
    <location>
        <begin position="2"/>
        <end position="123"/>
    </location>
</feature>
<dbReference type="InterPro" id="IPR016066">
    <property type="entry name" value="A-D-PHexomutase_CS"/>
</dbReference>
<keyword evidence="12" id="KW-1185">Reference proteome</keyword>
<comment type="similarity">
    <text evidence="2 7">Belongs to the phosphohexose mutase family.</text>
</comment>
<name>A0A3N6LUP1_9EURY</name>
<dbReference type="InterPro" id="IPR036900">
    <property type="entry name" value="A-D-PHexomutase_C_sf"/>
</dbReference>
<dbReference type="Pfam" id="PF02878">
    <property type="entry name" value="PGM_PMM_I"/>
    <property type="match status" value="1"/>
</dbReference>
<comment type="cofactor">
    <cofactor evidence="1">
        <name>Mg(2+)</name>
        <dbReference type="ChEBI" id="CHEBI:18420"/>
    </cofactor>
</comment>
<dbReference type="Gene3D" id="3.30.310.50">
    <property type="entry name" value="Alpha-D-phosphohexomutase, C-terminal domain"/>
    <property type="match status" value="1"/>
</dbReference>
<accession>A0A3N6LUP1</accession>
<dbReference type="GO" id="GO:0004615">
    <property type="term" value="F:phosphomannomutase activity"/>
    <property type="evidence" value="ECO:0007669"/>
    <property type="project" value="TreeGrafter"/>
</dbReference>
<dbReference type="InterPro" id="IPR050060">
    <property type="entry name" value="Phosphoglucosamine_mutase"/>
</dbReference>
<evidence type="ECO:0000256" key="6">
    <source>
        <dbReference type="ARBA" id="ARBA00023235"/>
    </source>
</evidence>
<dbReference type="GO" id="GO:0005975">
    <property type="term" value="P:carbohydrate metabolic process"/>
    <property type="evidence" value="ECO:0007669"/>
    <property type="project" value="InterPro"/>
</dbReference>
<dbReference type="InterPro" id="IPR005843">
    <property type="entry name" value="A-D-PHexomutase_C"/>
</dbReference>
<evidence type="ECO:0000259" key="8">
    <source>
        <dbReference type="Pfam" id="PF00408"/>
    </source>
</evidence>
<feature type="domain" description="Alpha-D-phosphohexomutase C-terminal" evidence="8">
    <location>
        <begin position="415"/>
        <end position="441"/>
    </location>
</feature>
<sequence>MTLFGTAGIRGPVEEITPSLALAVGQAAGEPGESFVVGRDGRETGTALAAAMEAGLESAGSDVYRTGEVPTPTLAFASSGRRGVMITASHNPPADNGIKLFVDGIEYDRDAERSIEAAVDSSDSGAAPWTEWGRSGRLEVLSGYRDAVSTYVRERFGDGPDGDVLSGLSIAVDCGNGVGSLATPQVLDRLGADVVALNANVDGHFSARESKPTPETLAEFSDFLAAGSFDLGVAHDGDADRLVVLGPDGGIIHEDTVLAVVAAHYTAESDARDPVVVTTPNASARIDDRVRAAGGRVERVRLGGLHEGIERERKAGDEGSAVVFAAEPWKHIHTAFGGWIDGVASAATVAALVADAGDTDTLRAPVTERPYRKVSVDCPDERKDDAMALLERRLPDSFPEATVDTDYGVRLERPDASWVLVRPSGTEPYVRIYAESDDIDELISKTNDVVETAVTDAA</sequence>
<keyword evidence="6" id="KW-0413">Isomerase</keyword>
<evidence type="ECO:0000256" key="5">
    <source>
        <dbReference type="ARBA" id="ARBA00022842"/>
    </source>
</evidence>
<dbReference type="Pfam" id="PF02879">
    <property type="entry name" value="PGM_PMM_II"/>
    <property type="match status" value="1"/>
</dbReference>
<dbReference type="InterPro" id="IPR005841">
    <property type="entry name" value="Alpha-D-phosphohexomutase_SF"/>
</dbReference>
<dbReference type="Pfam" id="PF00408">
    <property type="entry name" value="PGM_PMM_IV"/>
    <property type="match status" value="1"/>
</dbReference>
<dbReference type="SUPFAM" id="SSF55957">
    <property type="entry name" value="Phosphoglucomutase, C-terminal domain"/>
    <property type="match status" value="1"/>
</dbReference>
<dbReference type="RefSeq" id="WP_124177407.1">
    <property type="nucleotide sequence ID" value="NZ_REFY01000002.1"/>
</dbReference>
<keyword evidence="3" id="KW-0597">Phosphoprotein</keyword>
<evidence type="ECO:0000256" key="3">
    <source>
        <dbReference type="ARBA" id="ARBA00022553"/>
    </source>
</evidence>
<dbReference type="GO" id="GO:0000287">
    <property type="term" value="F:magnesium ion binding"/>
    <property type="evidence" value="ECO:0007669"/>
    <property type="project" value="InterPro"/>
</dbReference>
<dbReference type="SUPFAM" id="SSF53738">
    <property type="entry name" value="Phosphoglucomutase, first 3 domains"/>
    <property type="match status" value="3"/>
</dbReference>
<organism evidence="11 12">
    <name type="scientific">Natrarchaeobius halalkaliphilus</name>
    <dbReference type="NCBI Taxonomy" id="1679091"/>
    <lineage>
        <taxon>Archaea</taxon>
        <taxon>Methanobacteriati</taxon>
        <taxon>Methanobacteriota</taxon>
        <taxon>Stenosarchaea group</taxon>
        <taxon>Halobacteria</taxon>
        <taxon>Halobacteriales</taxon>
        <taxon>Natrialbaceae</taxon>
        <taxon>Natrarchaeobius</taxon>
    </lineage>
</organism>
<dbReference type="PROSITE" id="PS00710">
    <property type="entry name" value="PGM_PMM"/>
    <property type="match status" value="1"/>
</dbReference>
<evidence type="ECO:0000256" key="2">
    <source>
        <dbReference type="ARBA" id="ARBA00010231"/>
    </source>
</evidence>
<dbReference type="PANTHER" id="PTHR42946:SF1">
    <property type="entry name" value="PHOSPHOGLUCOMUTASE (ALPHA-D-GLUCOSE-1,6-BISPHOSPHATE-DEPENDENT)"/>
    <property type="match status" value="1"/>
</dbReference>
<dbReference type="EMBL" id="REFY01000002">
    <property type="protein sequence ID" value="RQG91284.1"/>
    <property type="molecule type" value="Genomic_DNA"/>
</dbReference>
<feature type="domain" description="Alpha-D-phosphohexomutase alpha/beta/alpha" evidence="10">
    <location>
        <begin position="166"/>
        <end position="248"/>
    </location>
</feature>
<dbReference type="InterPro" id="IPR005844">
    <property type="entry name" value="A-D-PHexomutase_a/b/a-I"/>
</dbReference>
<evidence type="ECO:0000256" key="4">
    <source>
        <dbReference type="ARBA" id="ARBA00022723"/>
    </source>
</evidence>
<reference evidence="11 12" key="1">
    <citation type="submission" date="2018-10" db="EMBL/GenBank/DDBJ databases">
        <title>Natrarchaeobius chitinivorans gen. nov., sp. nov., and Natrarchaeobius haloalkaliphilus sp. nov., alkaliphilic, chitin-utilizing haloarchaea from hypersaline alkaline lakes.</title>
        <authorList>
            <person name="Sorokin D.Y."/>
            <person name="Elcheninov A.G."/>
            <person name="Kostrikina N.A."/>
            <person name="Bale N.J."/>
            <person name="Sinninghe Damste J.S."/>
            <person name="Khijniak T.V."/>
            <person name="Kublanov I.V."/>
            <person name="Toshchakov S.V."/>
        </authorList>
    </citation>
    <scope>NUCLEOTIDE SEQUENCE [LARGE SCALE GENOMIC DNA]</scope>
    <source>
        <strain evidence="11 12">AArcht-Sl</strain>
    </source>
</reference>
<protein>
    <submittedName>
        <fullName evidence="11">Phosphomannomutase</fullName>
    </submittedName>
</protein>